<keyword evidence="3" id="KW-1185">Reference proteome</keyword>
<gene>
    <name evidence="2" type="ORF">SAMN05216275_12154</name>
</gene>
<protein>
    <submittedName>
        <fullName evidence="2">Uncharacterized protein, UPF0548 family</fullName>
    </submittedName>
</protein>
<dbReference type="PANTHER" id="PTHR34202:SF1">
    <property type="entry name" value="UPF0548 PROTEIN"/>
    <property type="match status" value="1"/>
</dbReference>
<dbReference type="GeneID" id="96301034"/>
<dbReference type="PANTHER" id="PTHR34202">
    <property type="entry name" value="UPF0548 PROTEIN"/>
    <property type="match status" value="1"/>
</dbReference>
<organism evidence="2 3">
    <name type="scientific">Streptosporangium canum</name>
    <dbReference type="NCBI Taxonomy" id="324952"/>
    <lineage>
        <taxon>Bacteria</taxon>
        <taxon>Bacillati</taxon>
        <taxon>Actinomycetota</taxon>
        <taxon>Actinomycetes</taxon>
        <taxon>Streptosporangiales</taxon>
        <taxon>Streptosporangiaceae</taxon>
        <taxon>Streptosporangium</taxon>
    </lineage>
</organism>
<name>A0A1I3Y6W5_9ACTN</name>
<reference evidence="3" key="1">
    <citation type="submission" date="2016-10" db="EMBL/GenBank/DDBJ databases">
        <authorList>
            <person name="Varghese N."/>
            <person name="Submissions S."/>
        </authorList>
    </citation>
    <scope>NUCLEOTIDE SEQUENCE [LARGE SCALE GENOMIC DNA]</scope>
    <source>
        <strain evidence="3">CGMCC 4.2126</strain>
    </source>
</reference>
<dbReference type="Pfam" id="PF09348">
    <property type="entry name" value="DUF1990"/>
    <property type="match status" value="1"/>
</dbReference>
<evidence type="ECO:0000259" key="1">
    <source>
        <dbReference type="Pfam" id="PF09348"/>
    </source>
</evidence>
<dbReference type="EMBL" id="FOQY01000021">
    <property type="protein sequence ID" value="SFK27440.1"/>
    <property type="molecule type" value="Genomic_DNA"/>
</dbReference>
<dbReference type="AlphaFoldDB" id="A0A1I3Y6W5"/>
<dbReference type="RefSeq" id="WP_093889695.1">
    <property type="nucleotide sequence ID" value="NZ_FOQY01000021.1"/>
</dbReference>
<dbReference type="Proteomes" id="UP000199111">
    <property type="component" value="Unassembled WGS sequence"/>
</dbReference>
<dbReference type="InterPro" id="IPR014457">
    <property type="entry name" value="UCP010260"/>
</dbReference>
<proteinExistence type="predicted"/>
<feature type="domain" description="DUF1990" evidence="1">
    <location>
        <begin position="13"/>
        <end position="166"/>
    </location>
</feature>
<sequence length="170" mass="18615">MDLLERYLDAEFSYPDVGASRTGTVPPGYRALRYRRRLGPELSFGRAAESLLTWRVHARLGLRPVASAPRAAPGVTLVCGLGAGPLRILMPCRVVWVREEDDRAGFAYGTLPGHPASGEESFLLERAGDGRVWFTVRAFTRPGRWYTRLAGPAGVLAQQAFARAYAGRLG</sequence>
<evidence type="ECO:0000313" key="2">
    <source>
        <dbReference type="EMBL" id="SFK27440.1"/>
    </source>
</evidence>
<evidence type="ECO:0000313" key="3">
    <source>
        <dbReference type="Proteomes" id="UP000199111"/>
    </source>
</evidence>
<accession>A0A1I3Y6W5</accession>
<dbReference type="PIRSF" id="PIRSF010260">
    <property type="entry name" value="UCP010260"/>
    <property type="match status" value="1"/>
</dbReference>
<dbReference type="InterPro" id="IPR018960">
    <property type="entry name" value="DUF1990"/>
</dbReference>